<evidence type="ECO:0000313" key="2">
    <source>
        <dbReference type="Proteomes" id="UP000325054"/>
    </source>
</evidence>
<sequence length="108" mass="11116">MPLDILSAEIAALSAEAASCGRPGCVGRQYTKCGAAKEDAAGYSIGGNNCFISGNALFIGELVNLSAENSCLSSENQLLSAEAAVFSRPGFPLRSVAQRKIRGGVSNF</sequence>
<dbReference type="RefSeq" id="WP_148992996.1">
    <property type="nucleotide sequence ID" value="NZ_VTEW01000025.1"/>
</dbReference>
<name>A0A5D4TAC6_9BACI</name>
<comment type="caution">
    <text evidence="1">The sequence shown here is derived from an EMBL/GenBank/DDBJ whole genome shotgun (WGS) entry which is preliminary data.</text>
</comment>
<evidence type="ECO:0000313" key="1">
    <source>
        <dbReference type="EMBL" id="TYS72587.1"/>
    </source>
</evidence>
<gene>
    <name evidence="1" type="ORF">FZC80_20650</name>
</gene>
<accession>A0A5D4TAC6</accession>
<dbReference type="EMBL" id="VTEW01000025">
    <property type="protein sequence ID" value="TYS72587.1"/>
    <property type="molecule type" value="Genomic_DNA"/>
</dbReference>
<dbReference type="AlphaFoldDB" id="A0A5D4TAC6"/>
<protein>
    <submittedName>
        <fullName evidence="1">Uncharacterized protein</fullName>
    </submittedName>
</protein>
<organism evidence="1 2">
    <name type="scientific">Rossellomorea aquimaris</name>
    <dbReference type="NCBI Taxonomy" id="189382"/>
    <lineage>
        <taxon>Bacteria</taxon>
        <taxon>Bacillati</taxon>
        <taxon>Bacillota</taxon>
        <taxon>Bacilli</taxon>
        <taxon>Bacillales</taxon>
        <taxon>Bacillaceae</taxon>
        <taxon>Rossellomorea</taxon>
    </lineage>
</organism>
<reference evidence="1 2" key="1">
    <citation type="submission" date="2019-08" db="EMBL/GenBank/DDBJ databases">
        <title>Bacillus genomes from the desert of Cuatro Cienegas, Coahuila.</title>
        <authorList>
            <person name="Olmedo-Alvarez G."/>
        </authorList>
    </citation>
    <scope>NUCLEOTIDE SEQUENCE [LARGE SCALE GENOMIC DNA]</scope>
    <source>
        <strain evidence="1 2">CH451a_14T</strain>
    </source>
</reference>
<dbReference type="Proteomes" id="UP000325054">
    <property type="component" value="Unassembled WGS sequence"/>
</dbReference>
<proteinExistence type="predicted"/>